<dbReference type="PROSITE" id="PS50835">
    <property type="entry name" value="IG_LIKE"/>
    <property type="match status" value="1"/>
</dbReference>
<keyword evidence="6" id="KW-1185">Reference proteome</keyword>
<keyword evidence="2" id="KW-1133">Transmembrane helix</keyword>
<evidence type="ECO:0000313" key="6">
    <source>
        <dbReference type="Proteomes" id="UP001374579"/>
    </source>
</evidence>
<keyword evidence="2" id="KW-0812">Transmembrane</keyword>
<evidence type="ECO:0000256" key="3">
    <source>
        <dbReference type="SAM" id="SignalP"/>
    </source>
</evidence>
<dbReference type="GO" id="GO:0019815">
    <property type="term" value="C:B cell receptor complex"/>
    <property type="evidence" value="ECO:0007669"/>
    <property type="project" value="TreeGrafter"/>
</dbReference>
<keyword evidence="1" id="KW-0393">Immunoglobulin domain</keyword>
<protein>
    <recommendedName>
        <fullName evidence="4">Ig-like domain-containing protein</fullName>
    </recommendedName>
</protein>
<dbReference type="Proteomes" id="UP001374579">
    <property type="component" value="Unassembled WGS sequence"/>
</dbReference>
<organism evidence="5 6">
    <name type="scientific">Littorina saxatilis</name>
    <dbReference type="NCBI Taxonomy" id="31220"/>
    <lineage>
        <taxon>Eukaryota</taxon>
        <taxon>Metazoa</taxon>
        <taxon>Spiralia</taxon>
        <taxon>Lophotrochozoa</taxon>
        <taxon>Mollusca</taxon>
        <taxon>Gastropoda</taxon>
        <taxon>Caenogastropoda</taxon>
        <taxon>Littorinimorpha</taxon>
        <taxon>Littorinoidea</taxon>
        <taxon>Littorinidae</taxon>
        <taxon>Littorina</taxon>
    </lineage>
</organism>
<dbReference type="SUPFAM" id="SSF48726">
    <property type="entry name" value="Immunoglobulin"/>
    <property type="match status" value="2"/>
</dbReference>
<dbReference type="AlphaFoldDB" id="A0AAN9BJ55"/>
<evidence type="ECO:0000256" key="1">
    <source>
        <dbReference type="ARBA" id="ARBA00023319"/>
    </source>
</evidence>
<dbReference type="EMBL" id="JBAMIC010000007">
    <property type="protein sequence ID" value="KAK7106131.1"/>
    <property type="molecule type" value="Genomic_DNA"/>
</dbReference>
<feature type="signal peptide" evidence="3">
    <location>
        <begin position="1"/>
        <end position="27"/>
    </location>
</feature>
<dbReference type="InterPro" id="IPR036179">
    <property type="entry name" value="Ig-like_dom_sf"/>
</dbReference>
<gene>
    <name evidence="5" type="ORF">V1264_017423</name>
</gene>
<dbReference type="SMART" id="SM00409">
    <property type="entry name" value="IG"/>
    <property type="match status" value="2"/>
</dbReference>
<evidence type="ECO:0000259" key="4">
    <source>
        <dbReference type="PROSITE" id="PS50835"/>
    </source>
</evidence>
<dbReference type="GO" id="GO:0050853">
    <property type="term" value="P:B cell receptor signaling pathway"/>
    <property type="evidence" value="ECO:0007669"/>
    <property type="project" value="TreeGrafter"/>
</dbReference>
<feature type="transmembrane region" description="Helical" evidence="2">
    <location>
        <begin position="275"/>
        <end position="299"/>
    </location>
</feature>
<evidence type="ECO:0000256" key="2">
    <source>
        <dbReference type="SAM" id="Phobius"/>
    </source>
</evidence>
<reference evidence="5 6" key="1">
    <citation type="submission" date="2024-02" db="EMBL/GenBank/DDBJ databases">
        <title>Chromosome-scale genome assembly of the rough periwinkle Littorina saxatilis.</title>
        <authorList>
            <person name="De Jode A."/>
            <person name="Faria R."/>
            <person name="Formenti G."/>
            <person name="Sims Y."/>
            <person name="Smith T.P."/>
            <person name="Tracey A."/>
            <person name="Wood J.M.D."/>
            <person name="Zagrodzka Z.B."/>
            <person name="Johannesson K."/>
            <person name="Butlin R.K."/>
            <person name="Leder E.H."/>
        </authorList>
    </citation>
    <scope>NUCLEOTIDE SEQUENCE [LARGE SCALE GENOMIC DNA]</scope>
    <source>
        <strain evidence="5">Snail1</strain>
        <tissue evidence="5">Muscle</tissue>
    </source>
</reference>
<dbReference type="GO" id="GO:0009897">
    <property type="term" value="C:external side of plasma membrane"/>
    <property type="evidence" value="ECO:0007669"/>
    <property type="project" value="TreeGrafter"/>
</dbReference>
<sequence>MAILTFRRPLLLFCLCGFGSPFPRKLAQTDEQDEQHSSCQTSGPVLEGERATIFCSFSRPNQDFQVYRLTPSNGSDTTARKPSISVVCPRSGEKCHLSDGHTVTTTSNIDQATIEIESVTQEHAGEYFCKTQPAANDHATSCTLTVQSNTVRRRNLVTCKTGSQVQVGQEASVVCEFSKRIGGTGITLTKHGTSPGEIMNCDEKRQCELKKEGYAIVEKTDTFVKLSIPSAKSDHAGDYVCSAAQISGLSSRCTLDVMQVLPENDVDSDETTPTAIILVICVILIIIAVVLLAATLYLTRKHHVWCRNKSNHSRDNTSPSSTSLFLPPNEAQTWSSLHVLTLSAQSV</sequence>
<dbReference type="Gene3D" id="2.60.40.10">
    <property type="entry name" value="Immunoglobulins"/>
    <property type="match status" value="2"/>
</dbReference>
<keyword evidence="2" id="KW-0472">Membrane</keyword>
<dbReference type="Pfam" id="PF00047">
    <property type="entry name" value="ig"/>
    <property type="match status" value="1"/>
</dbReference>
<evidence type="ECO:0000313" key="5">
    <source>
        <dbReference type="EMBL" id="KAK7106131.1"/>
    </source>
</evidence>
<comment type="caution">
    <text evidence="5">The sequence shown here is derived from an EMBL/GenBank/DDBJ whole genome shotgun (WGS) entry which is preliminary data.</text>
</comment>
<feature type="domain" description="Ig-like" evidence="4">
    <location>
        <begin position="23"/>
        <end position="145"/>
    </location>
</feature>
<name>A0AAN9BJ55_9CAEN</name>
<dbReference type="PANTHER" id="PTHR14334">
    <property type="entry name" value="B-CELL ANTIGEN RECEPTOR COMPLEX-ASSOCIATED PROTEIN"/>
    <property type="match status" value="1"/>
</dbReference>
<dbReference type="InterPro" id="IPR003599">
    <property type="entry name" value="Ig_sub"/>
</dbReference>
<keyword evidence="3" id="KW-0732">Signal</keyword>
<accession>A0AAN9BJ55</accession>
<proteinExistence type="predicted"/>
<feature type="chain" id="PRO_5043048694" description="Ig-like domain-containing protein" evidence="3">
    <location>
        <begin position="28"/>
        <end position="347"/>
    </location>
</feature>
<dbReference type="InterPro" id="IPR013783">
    <property type="entry name" value="Ig-like_fold"/>
</dbReference>
<dbReference type="InterPro" id="IPR013151">
    <property type="entry name" value="Immunoglobulin_dom"/>
</dbReference>
<dbReference type="InterPro" id="IPR007110">
    <property type="entry name" value="Ig-like_dom"/>
</dbReference>